<gene>
    <name evidence="1" type="ORF">ACFFSA_01260</name>
</gene>
<reference evidence="1 2" key="1">
    <citation type="submission" date="2024-09" db="EMBL/GenBank/DDBJ databases">
        <authorList>
            <person name="Sun Q."/>
            <person name="Mori K."/>
        </authorList>
    </citation>
    <scope>NUCLEOTIDE SEQUENCE [LARGE SCALE GENOMIC DNA]</scope>
    <source>
        <strain evidence="1 2">JCM 3143</strain>
    </source>
</reference>
<dbReference type="EMBL" id="JBHMBW010000002">
    <property type="protein sequence ID" value="MFB9621698.1"/>
    <property type="molecule type" value="Genomic_DNA"/>
</dbReference>
<protein>
    <submittedName>
        <fullName evidence="1">DUF6758 family protein</fullName>
    </submittedName>
</protein>
<keyword evidence="2" id="KW-1185">Reference proteome</keyword>
<name>A0ABV5RS90_9ACTN</name>
<comment type="caution">
    <text evidence="1">The sequence shown here is derived from an EMBL/GenBank/DDBJ whole genome shotgun (WGS) entry which is preliminary data.</text>
</comment>
<dbReference type="Pfam" id="PF20544">
    <property type="entry name" value="DUF6758"/>
    <property type="match status" value="1"/>
</dbReference>
<proteinExistence type="predicted"/>
<sequence length="217" mass="22689">MPEKAPWVVVRAAPTCPRCFGPLHGPSAWSSAFRCDAHGDVLPYQPPWPPTSTALEAIRKSAVVPVWLPWPLPAGWLVTGFGEVGDQRTGARASVVALTGPSLLEGPADLLVIAEEPGVGLGAAFAGLDGPDPGEGFDSGPPNAKIDVLGHPTALWCVGGADDRAVYAGEAMGNWLWAIAWPADAGCMIALAELSLLDVRDHDLDIPFGAFSPRLED</sequence>
<accession>A0ABV5RS90</accession>
<dbReference type="Proteomes" id="UP001589532">
    <property type="component" value="Unassembled WGS sequence"/>
</dbReference>
<organism evidence="1 2">
    <name type="scientific">Nonomuraea helvata</name>
    <dbReference type="NCBI Taxonomy" id="37484"/>
    <lineage>
        <taxon>Bacteria</taxon>
        <taxon>Bacillati</taxon>
        <taxon>Actinomycetota</taxon>
        <taxon>Actinomycetes</taxon>
        <taxon>Streptosporangiales</taxon>
        <taxon>Streptosporangiaceae</taxon>
        <taxon>Nonomuraea</taxon>
    </lineage>
</organism>
<evidence type="ECO:0000313" key="1">
    <source>
        <dbReference type="EMBL" id="MFB9621698.1"/>
    </source>
</evidence>
<dbReference type="RefSeq" id="WP_344992454.1">
    <property type="nucleotide sequence ID" value="NZ_BAAAXV010000005.1"/>
</dbReference>
<evidence type="ECO:0000313" key="2">
    <source>
        <dbReference type="Proteomes" id="UP001589532"/>
    </source>
</evidence>
<dbReference type="InterPro" id="IPR046646">
    <property type="entry name" value="DUF6758"/>
</dbReference>